<name>A0A2K8KXY7_9GAMM</name>
<gene>
    <name evidence="2" type="ORF">REIFOR_02711</name>
</gene>
<proteinExistence type="predicted"/>
<feature type="domain" description="PilZ" evidence="1">
    <location>
        <begin position="4"/>
        <end position="107"/>
    </location>
</feature>
<reference evidence="2 3" key="1">
    <citation type="journal article" date="2017" name="Environ. Microbiol.">
        <title>Genomic and physiological analyses of 'Reinekea forsetii' reveal a versatile opportunistic lifestyle during spring algae blooms.</title>
        <authorList>
            <person name="Avci B."/>
            <person name="Hahnke R.L."/>
            <person name="Chafee M."/>
            <person name="Fischer T."/>
            <person name="Gruber-Vodicka H."/>
            <person name="Tegetmeyer H.E."/>
            <person name="Harder J."/>
            <person name="Fuchs B.M."/>
            <person name="Amann R.I."/>
            <person name="Teeling H."/>
        </authorList>
    </citation>
    <scope>NUCLEOTIDE SEQUENCE [LARGE SCALE GENOMIC DNA]</scope>
    <source>
        <strain evidence="2 3">Hel1_31_D35</strain>
    </source>
</reference>
<dbReference type="Proteomes" id="UP000229757">
    <property type="component" value="Chromosome"/>
</dbReference>
<dbReference type="Pfam" id="PF07238">
    <property type="entry name" value="PilZ"/>
    <property type="match status" value="1"/>
</dbReference>
<sequence length="134" mass="15045">MEPNKRRFQRIPFDAQIRMTLTDKNREPITGLLQDISLKGALITVSKASTVLTIGQRGALKIRPEQSDIEFNFTVEVAYALSDKPTYGLNLVGLDLESASYLRRLIEVNLGNDDGLQREFSHLIEAMVAEHTSL</sequence>
<dbReference type="AlphaFoldDB" id="A0A2K8KXY7"/>
<dbReference type="SUPFAM" id="SSF141371">
    <property type="entry name" value="PilZ domain-like"/>
    <property type="match status" value="1"/>
</dbReference>
<dbReference type="EMBL" id="CP011797">
    <property type="protein sequence ID" value="ATX77834.1"/>
    <property type="molecule type" value="Genomic_DNA"/>
</dbReference>
<evidence type="ECO:0000313" key="2">
    <source>
        <dbReference type="EMBL" id="ATX77834.1"/>
    </source>
</evidence>
<evidence type="ECO:0000313" key="3">
    <source>
        <dbReference type="Proteomes" id="UP000229757"/>
    </source>
</evidence>
<dbReference type="OrthoDB" id="5298508at2"/>
<dbReference type="GO" id="GO:0035438">
    <property type="term" value="F:cyclic-di-GMP binding"/>
    <property type="evidence" value="ECO:0007669"/>
    <property type="project" value="InterPro"/>
</dbReference>
<keyword evidence="3" id="KW-1185">Reference proteome</keyword>
<protein>
    <recommendedName>
        <fullName evidence="1">PilZ domain-containing protein</fullName>
    </recommendedName>
</protein>
<evidence type="ECO:0000259" key="1">
    <source>
        <dbReference type="Pfam" id="PF07238"/>
    </source>
</evidence>
<accession>A0A2K8KXY7</accession>
<dbReference type="RefSeq" id="WP_100258060.1">
    <property type="nucleotide sequence ID" value="NZ_CP011797.1"/>
</dbReference>
<organism evidence="2 3">
    <name type="scientific">Reinekea forsetii</name>
    <dbReference type="NCBI Taxonomy" id="1336806"/>
    <lineage>
        <taxon>Bacteria</taxon>
        <taxon>Pseudomonadati</taxon>
        <taxon>Pseudomonadota</taxon>
        <taxon>Gammaproteobacteria</taxon>
        <taxon>Oceanospirillales</taxon>
        <taxon>Saccharospirillaceae</taxon>
        <taxon>Reinekea</taxon>
    </lineage>
</organism>
<dbReference type="InterPro" id="IPR009875">
    <property type="entry name" value="PilZ_domain"/>
</dbReference>
<dbReference type="Gene3D" id="2.40.10.220">
    <property type="entry name" value="predicted glycosyltransferase like domains"/>
    <property type="match status" value="1"/>
</dbReference>
<dbReference type="KEGG" id="rfo:REIFOR_02711"/>